<accession>A0A3R8LVU2</accession>
<protein>
    <recommendedName>
        <fullName evidence="3">Leucine-rich repeat domain-containing protein</fullName>
    </recommendedName>
</protein>
<gene>
    <name evidence="1" type="ORF">EBB54_02425</name>
</gene>
<organism evidence="1 2">
    <name type="scientific">Schaedlerella arabinosiphila</name>
    <dbReference type="NCBI Taxonomy" id="2044587"/>
    <lineage>
        <taxon>Bacteria</taxon>
        <taxon>Bacillati</taxon>
        <taxon>Bacillota</taxon>
        <taxon>Clostridia</taxon>
        <taxon>Lachnospirales</taxon>
        <taxon>Lachnospiraceae</taxon>
        <taxon>Schaedlerella</taxon>
    </lineage>
</organism>
<name>A0A3R8LVU2_9FIRM</name>
<dbReference type="Gene3D" id="3.40.50.12480">
    <property type="match status" value="1"/>
</dbReference>
<evidence type="ECO:0000313" key="1">
    <source>
        <dbReference type="EMBL" id="RRK30359.1"/>
    </source>
</evidence>
<dbReference type="Proteomes" id="UP000274920">
    <property type="component" value="Unassembled WGS sequence"/>
</dbReference>
<proteinExistence type="predicted"/>
<comment type="caution">
    <text evidence="1">The sequence shown here is derived from an EMBL/GenBank/DDBJ whole genome shotgun (WGS) entry which is preliminary data.</text>
</comment>
<sequence>MERTAKKAILIITGILLLAIPVFLIVCALCLPARYEETFLGELREKCRRLEEIEGKRIILAGGSGIAFGYDSSMLEWAFPEYQVVNFGMYAGLGTKVMLDLSEGSVRENDIVILSPEQEAQTLSDYFNGEAMWQAADGEFSLLFKIKRGNWGQMLGTLPGFAADKFRYHLHGTTPEPEGIYRKDSFNAYGDIDTKLCGQNIMPQGYDRNTPVRFTDDVWQEEFIEYMNTYALQLEKQGAKVWYRFCPVNALAVGPGDISAYYEALQTKLSFPVIGNPNDSVMDAEWFYDTNFHLNSSGKIVNTIQCIRDIKAMLGESTQTAYEFPNKPEMPADTGGDLEKQPEILYADIYAGNEEIQAITIPKEVALIEDGAFEGCSRLQAIILENEQPSEIRPGQGLLRGTDADIYVKDEVLPDYRLNYFWSMYAGRIKAQSTLEK</sequence>
<keyword evidence="2" id="KW-1185">Reference proteome</keyword>
<evidence type="ECO:0008006" key="3">
    <source>
        <dbReference type="Google" id="ProtNLM"/>
    </source>
</evidence>
<evidence type="ECO:0000313" key="2">
    <source>
        <dbReference type="Proteomes" id="UP000274920"/>
    </source>
</evidence>
<dbReference type="RefSeq" id="WP_125126193.1">
    <property type="nucleotide sequence ID" value="NZ_RHJS01000002.1"/>
</dbReference>
<dbReference type="AlphaFoldDB" id="A0A3R8LVU2"/>
<reference evidence="1" key="1">
    <citation type="submission" date="2018-10" db="EMBL/GenBank/DDBJ databases">
        <title>Schaedlerella arabinophila gen. nov. sp. nov., isolated from the mouse intestinal tract and comparative analysis with the genome of the closely related altered Schaedler flora strain ASF502.</title>
        <authorList>
            <person name="Miyake S."/>
            <person name="Soh M."/>
            <person name="Seedorf H."/>
        </authorList>
    </citation>
    <scope>NUCLEOTIDE SEQUENCE [LARGE SCALE GENOMIC DNA]</scope>
    <source>
        <strain evidence="1">DSM 106076</strain>
    </source>
</reference>
<dbReference type="EMBL" id="RHJS01000002">
    <property type="protein sequence ID" value="RRK30359.1"/>
    <property type="molecule type" value="Genomic_DNA"/>
</dbReference>